<sequence>MASFFIEKEEEKIQNTFINVSNVFTNIFKEKVSTIHEHKFVDKLNFKGFCIRVSINGIIDRDNFLIIEEKINNKIIYKPGILLAVGNNEKKIICFVKELVTINSLILKDKFKNETLTDSIYNLMNIVDDSGFFEKYFIVDDCYKNLNWVVNNNNIKVIKNEDSIYSKELLIKSKSQVSYICPMLHSFEHN</sequence>
<dbReference type="Proteomes" id="UP000035681">
    <property type="component" value="Unplaced"/>
</dbReference>
<dbReference type="AlphaFoldDB" id="A0AAF5DR95"/>
<proteinExistence type="predicted"/>
<evidence type="ECO:0000313" key="2">
    <source>
        <dbReference type="WBParaSite" id="TCONS_00015943.p1"/>
    </source>
</evidence>
<name>A0AAF5DR95_STRER</name>
<accession>A0AAF5DR95</accession>
<keyword evidence="1" id="KW-1185">Reference proteome</keyword>
<evidence type="ECO:0000313" key="1">
    <source>
        <dbReference type="Proteomes" id="UP000035681"/>
    </source>
</evidence>
<protein>
    <submittedName>
        <fullName evidence="2">Uncharacterized protein</fullName>
    </submittedName>
</protein>
<organism evidence="1 2">
    <name type="scientific">Strongyloides stercoralis</name>
    <name type="common">Threadworm</name>
    <dbReference type="NCBI Taxonomy" id="6248"/>
    <lineage>
        <taxon>Eukaryota</taxon>
        <taxon>Metazoa</taxon>
        <taxon>Ecdysozoa</taxon>
        <taxon>Nematoda</taxon>
        <taxon>Chromadorea</taxon>
        <taxon>Rhabditida</taxon>
        <taxon>Tylenchina</taxon>
        <taxon>Panagrolaimomorpha</taxon>
        <taxon>Strongyloidoidea</taxon>
        <taxon>Strongyloididae</taxon>
        <taxon>Strongyloides</taxon>
    </lineage>
</organism>
<reference evidence="2" key="1">
    <citation type="submission" date="2024-02" db="UniProtKB">
        <authorList>
            <consortium name="WormBaseParasite"/>
        </authorList>
    </citation>
    <scope>IDENTIFICATION</scope>
</reference>
<dbReference type="WBParaSite" id="TCONS_00015943.p1">
    <property type="protein sequence ID" value="TCONS_00015943.p1"/>
    <property type="gene ID" value="XLOC_010711"/>
</dbReference>